<dbReference type="InterPro" id="IPR051275">
    <property type="entry name" value="Cell_adhesion_signaling"/>
</dbReference>
<dbReference type="SMART" id="SM00408">
    <property type="entry name" value="IGc2"/>
    <property type="match status" value="1"/>
</dbReference>
<organism evidence="8 9">
    <name type="scientific">Electrophorus voltai</name>
    <dbReference type="NCBI Taxonomy" id="2609070"/>
    <lineage>
        <taxon>Eukaryota</taxon>
        <taxon>Metazoa</taxon>
        <taxon>Chordata</taxon>
        <taxon>Craniata</taxon>
        <taxon>Vertebrata</taxon>
        <taxon>Euteleostomi</taxon>
        <taxon>Actinopterygii</taxon>
        <taxon>Neopterygii</taxon>
        <taxon>Teleostei</taxon>
        <taxon>Ostariophysi</taxon>
        <taxon>Gymnotiformes</taxon>
        <taxon>Gymnotoidei</taxon>
        <taxon>Gymnotidae</taxon>
        <taxon>Electrophorus</taxon>
    </lineage>
</organism>
<comment type="caution">
    <text evidence="8">The sequence shown here is derived from an EMBL/GenBank/DDBJ whole genome shotgun (WGS) entry which is preliminary data.</text>
</comment>
<keyword evidence="6" id="KW-0812">Transmembrane</keyword>
<dbReference type="Pfam" id="PF13895">
    <property type="entry name" value="Ig_2"/>
    <property type="match status" value="1"/>
</dbReference>
<protein>
    <recommendedName>
        <fullName evidence="7">Ig-like domain-containing protein</fullName>
    </recommendedName>
</protein>
<dbReference type="Gene3D" id="2.60.40.10">
    <property type="entry name" value="Immunoglobulins"/>
    <property type="match status" value="1"/>
</dbReference>
<evidence type="ECO:0000256" key="5">
    <source>
        <dbReference type="ARBA" id="ARBA00023319"/>
    </source>
</evidence>
<evidence type="ECO:0000256" key="4">
    <source>
        <dbReference type="ARBA" id="ARBA00023180"/>
    </source>
</evidence>
<accession>A0AAD8YWI0</accession>
<reference evidence="8" key="1">
    <citation type="submission" date="2023-03" db="EMBL/GenBank/DDBJ databases">
        <title>Electrophorus voltai genome.</title>
        <authorList>
            <person name="Bian C."/>
        </authorList>
    </citation>
    <scope>NUCLEOTIDE SEQUENCE</scope>
    <source>
        <strain evidence="8">CB-2022</strain>
        <tissue evidence="8">Muscle</tissue>
    </source>
</reference>
<dbReference type="PANTHER" id="PTHR11640:SF31">
    <property type="entry name" value="IRREGULAR CHIASM C-ROUGHEST PROTEIN-RELATED"/>
    <property type="match status" value="1"/>
</dbReference>
<dbReference type="EMBL" id="JAROKS010000023">
    <property type="protein sequence ID" value="KAK1788046.1"/>
    <property type="molecule type" value="Genomic_DNA"/>
</dbReference>
<dbReference type="PANTHER" id="PTHR11640">
    <property type="entry name" value="NEPHRIN"/>
    <property type="match status" value="1"/>
</dbReference>
<dbReference type="Proteomes" id="UP001239994">
    <property type="component" value="Unassembled WGS sequence"/>
</dbReference>
<sequence length="207" mass="22808">MTAGGDELQWYRSGKLVSLRDGNHLEKSNLCVEPVTRGDNGAIFTCQLKVNTSVNASIQLEVNYAPELNGSEEVWVEEKSNAVLSCDIQAHPPVTVVWKKEDKLLDLSSGGYWTSNNGIIAELSISNAKHGVHQGLYTCETTSSVYGLKSKSFAVIVTVETIYFVLQIDKVMKFPLEPTIAGIVVVFLTVLLAIISRWQKITKVLHL</sequence>
<evidence type="ECO:0000256" key="3">
    <source>
        <dbReference type="ARBA" id="ARBA00023157"/>
    </source>
</evidence>
<dbReference type="SMART" id="SM00409">
    <property type="entry name" value="IG"/>
    <property type="match status" value="1"/>
</dbReference>
<dbReference type="InterPro" id="IPR003599">
    <property type="entry name" value="Ig_sub"/>
</dbReference>
<keyword evidence="5" id="KW-0393">Immunoglobulin domain</keyword>
<dbReference type="InterPro" id="IPR036179">
    <property type="entry name" value="Ig-like_dom_sf"/>
</dbReference>
<dbReference type="GO" id="GO:0050839">
    <property type="term" value="F:cell adhesion molecule binding"/>
    <property type="evidence" value="ECO:0007669"/>
    <property type="project" value="TreeGrafter"/>
</dbReference>
<keyword evidence="4" id="KW-0325">Glycoprotein</keyword>
<keyword evidence="3" id="KW-1015">Disulfide bond</keyword>
<evidence type="ECO:0000256" key="6">
    <source>
        <dbReference type="SAM" id="Phobius"/>
    </source>
</evidence>
<keyword evidence="9" id="KW-1185">Reference proteome</keyword>
<dbReference type="PROSITE" id="PS50835">
    <property type="entry name" value="IG_LIKE"/>
    <property type="match status" value="1"/>
</dbReference>
<dbReference type="InterPro" id="IPR007110">
    <property type="entry name" value="Ig-like_dom"/>
</dbReference>
<evidence type="ECO:0000313" key="9">
    <source>
        <dbReference type="Proteomes" id="UP001239994"/>
    </source>
</evidence>
<gene>
    <name evidence="8" type="ORF">P4O66_016523</name>
</gene>
<evidence type="ECO:0000313" key="8">
    <source>
        <dbReference type="EMBL" id="KAK1788046.1"/>
    </source>
</evidence>
<evidence type="ECO:0000256" key="2">
    <source>
        <dbReference type="ARBA" id="ARBA00023136"/>
    </source>
</evidence>
<keyword evidence="6" id="KW-1133">Transmembrane helix</keyword>
<dbReference type="InterPro" id="IPR003598">
    <property type="entry name" value="Ig_sub2"/>
</dbReference>
<dbReference type="InterPro" id="IPR013783">
    <property type="entry name" value="Ig-like_fold"/>
</dbReference>
<evidence type="ECO:0000259" key="7">
    <source>
        <dbReference type="PROSITE" id="PS50835"/>
    </source>
</evidence>
<dbReference type="GO" id="GO:0098609">
    <property type="term" value="P:cell-cell adhesion"/>
    <property type="evidence" value="ECO:0007669"/>
    <property type="project" value="TreeGrafter"/>
</dbReference>
<dbReference type="AlphaFoldDB" id="A0AAD8YWI0"/>
<comment type="subcellular location">
    <subcellularLocation>
        <location evidence="1">Membrane</location>
        <topology evidence="1">Single-pass type I membrane protein</topology>
    </subcellularLocation>
</comment>
<dbReference type="CDD" id="cd00096">
    <property type="entry name" value="Ig"/>
    <property type="match status" value="1"/>
</dbReference>
<feature type="transmembrane region" description="Helical" evidence="6">
    <location>
        <begin position="180"/>
        <end position="198"/>
    </location>
</feature>
<feature type="domain" description="Ig-like" evidence="7">
    <location>
        <begin position="66"/>
        <end position="158"/>
    </location>
</feature>
<dbReference type="GO" id="GO:0005911">
    <property type="term" value="C:cell-cell junction"/>
    <property type="evidence" value="ECO:0007669"/>
    <property type="project" value="TreeGrafter"/>
</dbReference>
<name>A0AAD8YWI0_9TELE</name>
<proteinExistence type="predicted"/>
<dbReference type="GO" id="GO:0005886">
    <property type="term" value="C:plasma membrane"/>
    <property type="evidence" value="ECO:0007669"/>
    <property type="project" value="TreeGrafter"/>
</dbReference>
<evidence type="ECO:0000256" key="1">
    <source>
        <dbReference type="ARBA" id="ARBA00004479"/>
    </source>
</evidence>
<dbReference type="SUPFAM" id="SSF48726">
    <property type="entry name" value="Immunoglobulin"/>
    <property type="match status" value="1"/>
</dbReference>
<keyword evidence="2 6" id="KW-0472">Membrane</keyword>